<evidence type="ECO:0000259" key="2">
    <source>
        <dbReference type="PROSITE" id="PS50011"/>
    </source>
</evidence>
<sequence length="816" mass="91362">MAVVASPSLVSKFHLSLDQRLDSWHPHSQKSASMRSPYYYPQFLWKFFLNPMGPKWSNPYRIHVYDVFNDALIEMRRIPKSKGVFAHFAGEHLDEHCLTALKDAEESFTRLESAVEKALTALLRRLSTTPLASSRRGDIHLDAQSEYMLRKFLIFLRYRNSEQYLRSVDWAGTGGRTLHLFPLSKMTMMTMMLQSVQAFLDHDPDACSIDASKSSPKDIEDHCWKPMRETHTELSIGIACEDQEFIITDRGYGNLDDVDPDGSCDNSYHLFFPLTPTVAVYLVTTAPSLSYGSLSLIQLMLEDVGEGSVKRSREVGEDGLEDEEPILKKLRVGGDVGEDTDTQIVWDKSTAGSSSSQANSSARDPSEVLPKKRSWDCQQDEVDEAPDRKRLRLTEREDSEGISESDSDTLCDSPTISISYEAESVADVHMRNAILLRTSPRYILFSSLPSLITSITALTSTNANFDSLSTDGLPLSTSLSRLRTLCRKKHIREGLMKTLVLKGDMTVTDLTDDVKVCGEYPELHGSFADIWKGEWNEKGLMGVGGMKRIVALKVLRQHMKNNVKEKLLKRLKYEVLTWYRLRHPHIIQFYGIVRWPQTLAMVSPWCKNGTVVQYLKEINPDADRLALIAQIASGVAYLHNFEPVVIHGDLKGNNILVDGAGRALIADFGVSNVIEDFASSGSGSLAESLLGGAVRWIAPEIIHILVQDNGRVPELTKASDVYAFAAVCLEIVTGKLPYPHRSNACVVIIDKMAGVKPCYGVSRTLQSCPRMSNHTREEFWAMLDHCWKDCDLRPSMSEMEAFFTGLANAEQQTSGV</sequence>
<accession>A0ABP1E7J9</accession>
<dbReference type="Pfam" id="PF07714">
    <property type="entry name" value="PK_Tyr_Ser-Thr"/>
    <property type="match status" value="1"/>
</dbReference>
<dbReference type="PROSITE" id="PS00108">
    <property type="entry name" value="PROTEIN_KINASE_ST"/>
    <property type="match status" value="1"/>
</dbReference>
<organism evidence="3 4">
    <name type="scientific">Somion occarium</name>
    <dbReference type="NCBI Taxonomy" id="3059160"/>
    <lineage>
        <taxon>Eukaryota</taxon>
        <taxon>Fungi</taxon>
        <taxon>Dikarya</taxon>
        <taxon>Basidiomycota</taxon>
        <taxon>Agaricomycotina</taxon>
        <taxon>Agaricomycetes</taxon>
        <taxon>Polyporales</taxon>
        <taxon>Cerrenaceae</taxon>
        <taxon>Somion</taxon>
    </lineage>
</organism>
<dbReference type="PROSITE" id="PS50011">
    <property type="entry name" value="PROTEIN_KINASE_DOM"/>
    <property type="match status" value="1"/>
</dbReference>
<feature type="compositionally biased region" description="Basic and acidic residues" evidence="1">
    <location>
        <begin position="385"/>
        <end position="396"/>
    </location>
</feature>
<gene>
    <name evidence="3" type="ORF">GFSPODELE1_LOCUS10483</name>
</gene>
<dbReference type="InterPro" id="IPR001245">
    <property type="entry name" value="Ser-Thr/Tyr_kinase_cat_dom"/>
</dbReference>
<dbReference type="InterPro" id="IPR008271">
    <property type="entry name" value="Ser/Thr_kinase_AS"/>
</dbReference>
<evidence type="ECO:0000256" key="1">
    <source>
        <dbReference type="SAM" id="MobiDB-lite"/>
    </source>
</evidence>
<feature type="domain" description="Protein kinase" evidence="2">
    <location>
        <begin position="516"/>
        <end position="803"/>
    </location>
</feature>
<feature type="compositionally biased region" description="Basic and acidic residues" evidence="1">
    <location>
        <begin position="364"/>
        <end position="375"/>
    </location>
</feature>
<dbReference type="SUPFAM" id="SSF56112">
    <property type="entry name" value="Protein kinase-like (PK-like)"/>
    <property type="match status" value="1"/>
</dbReference>
<dbReference type="Gene3D" id="1.10.510.10">
    <property type="entry name" value="Transferase(Phosphotransferase) domain 1"/>
    <property type="match status" value="1"/>
</dbReference>
<protein>
    <recommendedName>
        <fullName evidence="2">Protein kinase domain-containing protein</fullName>
    </recommendedName>
</protein>
<name>A0ABP1E7J9_9APHY</name>
<dbReference type="Proteomes" id="UP001497453">
    <property type="component" value="Chromosome 9"/>
</dbReference>
<dbReference type="InterPro" id="IPR000719">
    <property type="entry name" value="Prot_kinase_dom"/>
</dbReference>
<dbReference type="InterPro" id="IPR011009">
    <property type="entry name" value="Kinase-like_dom_sf"/>
</dbReference>
<dbReference type="InterPro" id="IPR051681">
    <property type="entry name" value="Ser/Thr_Kinases-Pseudokinases"/>
</dbReference>
<dbReference type="PANTHER" id="PTHR44329">
    <property type="entry name" value="SERINE/THREONINE-PROTEIN KINASE TNNI3K-RELATED"/>
    <property type="match status" value="1"/>
</dbReference>
<reference evidence="4" key="1">
    <citation type="submission" date="2024-04" db="EMBL/GenBank/DDBJ databases">
        <authorList>
            <person name="Shaw F."/>
            <person name="Minotto A."/>
        </authorList>
    </citation>
    <scope>NUCLEOTIDE SEQUENCE [LARGE SCALE GENOMIC DNA]</scope>
</reference>
<dbReference type="SMART" id="SM00220">
    <property type="entry name" value="S_TKc"/>
    <property type="match status" value="1"/>
</dbReference>
<dbReference type="EMBL" id="OZ037952">
    <property type="protein sequence ID" value="CAL1715900.1"/>
    <property type="molecule type" value="Genomic_DNA"/>
</dbReference>
<feature type="region of interest" description="Disordered" evidence="1">
    <location>
        <begin position="347"/>
        <end position="410"/>
    </location>
</feature>
<evidence type="ECO:0000313" key="4">
    <source>
        <dbReference type="Proteomes" id="UP001497453"/>
    </source>
</evidence>
<proteinExistence type="predicted"/>
<keyword evidence="4" id="KW-1185">Reference proteome</keyword>
<feature type="compositionally biased region" description="Acidic residues" evidence="1">
    <location>
        <begin position="397"/>
        <end position="409"/>
    </location>
</feature>
<feature type="compositionally biased region" description="Low complexity" evidence="1">
    <location>
        <begin position="349"/>
        <end position="363"/>
    </location>
</feature>
<evidence type="ECO:0000313" key="3">
    <source>
        <dbReference type="EMBL" id="CAL1715900.1"/>
    </source>
</evidence>